<gene>
    <name evidence="1" type="ORF">RPERSI_LOCUS12110</name>
</gene>
<evidence type="ECO:0000313" key="1">
    <source>
        <dbReference type="EMBL" id="CAG8730503.1"/>
    </source>
</evidence>
<protein>
    <submittedName>
        <fullName evidence="1">28382_t:CDS:1</fullName>
    </submittedName>
</protein>
<feature type="non-terminal residue" evidence="1">
    <location>
        <position position="1"/>
    </location>
</feature>
<name>A0ACA9Q0S3_9GLOM</name>
<organism evidence="1 2">
    <name type="scientific">Racocetra persica</name>
    <dbReference type="NCBI Taxonomy" id="160502"/>
    <lineage>
        <taxon>Eukaryota</taxon>
        <taxon>Fungi</taxon>
        <taxon>Fungi incertae sedis</taxon>
        <taxon>Mucoromycota</taxon>
        <taxon>Glomeromycotina</taxon>
        <taxon>Glomeromycetes</taxon>
        <taxon>Diversisporales</taxon>
        <taxon>Gigasporaceae</taxon>
        <taxon>Racocetra</taxon>
    </lineage>
</organism>
<reference evidence="1" key="1">
    <citation type="submission" date="2021-06" db="EMBL/GenBank/DDBJ databases">
        <authorList>
            <person name="Kallberg Y."/>
            <person name="Tangrot J."/>
            <person name="Rosling A."/>
        </authorList>
    </citation>
    <scope>NUCLEOTIDE SEQUENCE</scope>
    <source>
        <strain evidence="1">MA461A</strain>
    </source>
</reference>
<proteinExistence type="predicted"/>
<evidence type="ECO:0000313" key="2">
    <source>
        <dbReference type="Proteomes" id="UP000789920"/>
    </source>
</evidence>
<dbReference type="Proteomes" id="UP000789920">
    <property type="component" value="Unassembled WGS sequence"/>
</dbReference>
<dbReference type="EMBL" id="CAJVQC010025609">
    <property type="protein sequence ID" value="CAG8730503.1"/>
    <property type="molecule type" value="Genomic_DNA"/>
</dbReference>
<comment type="caution">
    <text evidence="1">The sequence shown here is derived from an EMBL/GenBank/DDBJ whole genome shotgun (WGS) entry which is preliminary data.</text>
</comment>
<feature type="non-terminal residue" evidence="1">
    <location>
        <position position="42"/>
    </location>
</feature>
<sequence>ELVYINNITFEEEKSDLSNSIEDKKNDSVMLSLQEFLSDSSF</sequence>
<keyword evidence="2" id="KW-1185">Reference proteome</keyword>
<accession>A0ACA9Q0S3</accession>